<accession>A0A1B0G817</accession>
<keyword evidence="1" id="KW-0808">Transferase</keyword>
<keyword evidence="2" id="KW-0012">Acyltransferase</keyword>
<dbReference type="PhylomeDB" id="A0A1B0G817"/>
<dbReference type="Pfam" id="PF13673">
    <property type="entry name" value="Acetyltransf_10"/>
    <property type="match status" value="2"/>
</dbReference>
<proteinExistence type="inferred from homology"/>
<comment type="catalytic activity">
    <reaction evidence="11">
        <text>serotonin + hexadecanoyl-CoA = N-hexadecanoyl-serotonin + CoA + H(+)</text>
        <dbReference type="Rhea" id="RHEA:51384"/>
        <dbReference type="ChEBI" id="CHEBI:15378"/>
        <dbReference type="ChEBI" id="CHEBI:57287"/>
        <dbReference type="ChEBI" id="CHEBI:57379"/>
        <dbReference type="ChEBI" id="CHEBI:134059"/>
        <dbReference type="ChEBI" id="CHEBI:350546"/>
    </reaction>
    <physiologicalReaction direction="left-to-right" evidence="11">
        <dbReference type="Rhea" id="RHEA:51385"/>
    </physiologicalReaction>
</comment>
<dbReference type="AlphaFoldDB" id="A0A1B0G817"/>
<dbReference type="CDD" id="cd04301">
    <property type="entry name" value="NAT_SF"/>
    <property type="match status" value="2"/>
</dbReference>
<dbReference type="EnsemblMetazoa" id="GMOY009456-RA">
    <property type="protein sequence ID" value="GMOY009456-PA"/>
    <property type="gene ID" value="GMOY009456"/>
</dbReference>
<reference evidence="15" key="1">
    <citation type="submission" date="2020-05" db="UniProtKB">
        <authorList>
            <consortium name="EnsemblMetazoa"/>
        </authorList>
    </citation>
    <scope>IDENTIFICATION</scope>
    <source>
        <strain evidence="15">Yale</strain>
    </source>
</reference>
<comment type="catalytic activity">
    <reaction evidence="13">
        <text>serotonin + acetyl-CoA = N-acetylserotonin + CoA + H(+)</text>
        <dbReference type="Rhea" id="RHEA:25217"/>
        <dbReference type="ChEBI" id="CHEBI:15378"/>
        <dbReference type="ChEBI" id="CHEBI:17697"/>
        <dbReference type="ChEBI" id="CHEBI:57287"/>
        <dbReference type="ChEBI" id="CHEBI:57288"/>
        <dbReference type="ChEBI" id="CHEBI:350546"/>
        <dbReference type="EC" id="2.3.1.87"/>
    </reaction>
    <physiologicalReaction direction="left-to-right" evidence="13">
        <dbReference type="Rhea" id="RHEA:25218"/>
    </physiologicalReaction>
</comment>
<evidence type="ECO:0000259" key="14">
    <source>
        <dbReference type="PROSITE" id="PS51186"/>
    </source>
</evidence>
<evidence type="ECO:0000256" key="8">
    <source>
        <dbReference type="ARBA" id="ARBA00051284"/>
    </source>
</evidence>
<comment type="similarity">
    <text evidence="4">Belongs to the acetyltransferase family. AANAT subfamily.</text>
</comment>
<comment type="catalytic activity">
    <reaction evidence="9">
        <text>dopamine + acetyl-CoA = N-acetyldopamine + CoA + H(+)</text>
        <dbReference type="Rhea" id="RHEA:51388"/>
        <dbReference type="ChEBI" id="CHEBI:15378"/>
        <dbReference type="ChEBI" id="CHEBI:57287"/>
        <dbReference type="ChEBI" id="CHEBI:57288"/>
        <dbReference type="ChEBI" id="CHEBI:59905"/>
        <dbReference type="ChEBI" id="CHEBI:125678"/>
    </reaction>
    <physiologicalReaction direction="left-to-right" evidence="9">
        <dbReference type="Rhea" id="RHEA:51389"/>
    </physiologicalReaction>
</comment>
<dbReference type="EMBL" id="CCAG010000155">
    <property type="status" value="NOT_ANNOTATED_CDS"/>
    <property type="molecule type" value="Genomic_DNA"/>
</dbReference>
<comment type="pathway">
    <text evidence="3">Aromatic compound metabolism; melatonin biosynthesis; melatonin from serotonin: step 1/2.</text>
</comment>
<evidence type="ECO:0000256" key="6">
    <source>
        <dbReference type="ARBA" id="ARBA00050189"/>
    </source>
</evidence>
<dbReference type="FunFam" id="3.40.630.30:FF:000046">
    <property type="entry name" value="Dopamine N-acetyltransferase"/>
    <property type="match status" value="2"/>
</dbReference>
<comment type="catalytic activity">
    <reaction evidence="7">
        <text>serotonin + octadecanoyl-CoA = N-octadecanoyl-serotonin + CoA + H(+)</text>
        <dbReference type="Rhea" id="RHEA:51400"/>
        <dbReference type="ChEBI" id="CHEBI:15378"/>
        <dbReference type="ChEBI" id="CHEBI:57287"/>
        <dbReference type="ChEBI" id="CHEBI:57394"/>
        <dbReference type="ChEBI" id="CHEBI:134065"/>
        <dbReference type="ChEBI" id="CHEBI:350546"/>
    </reaction>
    <physiologicalReaction direction="left-to-right" evidence="7">
        <dbReference type="Rhea" id="RHEA:51401"/>
    </physiologicalReaction>
</comment>
<name>A0A1B0G817_GLOMM</name>
<dbReference type="EC" id="2.3.1.87" evidence="5"/>
<dbReference type="STRING" id="37546.A0A1B0G817"/>
<evidence type="ECO:0000256" key="10">
    <source>
        <dbReference type="ARBA" id="ARBA00051823"/>
    </source>
</evidence>
<comment type="catalytic activity">
    <reaction evidence="12">
        <text>dopamine + hexadecanoyl-CoA = N-hexadecanoyl-dopamine + CoA + H(+)</text>
        <dbReference type="Rhea" id="RHEA:51376"/>
        <dbReference type="ChEBI" id="CHEBI:15378"/>
        <dbReference type="ChEBI" id="CHEBI:57287"/>
        <dbReference type="ChEBI" id="CHEBI:57379"/>
        <dbReference type="ChEBI" id="CHEBI:59905"/>
        <dbReference type="ChEBI" id="CHEBI:134058"/>
    </reaction>
    <physiologicalReaction direction="left-to-right" evidence="12">
        <dbReference type="Rhea" id="RHEA:51377"/>
    </physiologicalReaction>
</comment>
<evidence type="ECO:0000256" key="1">
    <source>
        <dbReference type="ARBA" id="ARBA00022679"/>
    </source>
</evidence>
<dbReference type="Gene3D" id="3.40.630.30">
    <property type="match status" value="2"/>
</dbReference>
<evidence type="ECO:0000313" key="15">
    <source>
        <dbReference type="EnsemblMetazoa" id="GMOY009456-PA"/>
    </source>
</evidence>
<dbReference type="InterPro" id="IPR016181">
    <property type="entry name" value="Acyl_CoA_acyltransferase"/>
</dbReference>
<evidence type="ECO:0000256" key="4">
    <source>
        <dbReference type="ARBA" id="ARBA00038182"/>
    </source>
</evidence>
<evidence type="ECO:0000256" key="5">
    <source>
        <dbReference type="ARBA" id="ARBA00039114"/>
    </source>
</evidence>
<comment type="catalytic activity">
    <reaction evidence="6">
        <text>dopamine + (9Z)-octadecenoyl-CoA = N-(9Z-octadecanoyl)-dopamine + CoA + H(+)</text>
        <dbReference type="Rhea" id="RHEA:51380"/>
        <dbReference type="ChEBI" id="CHEBI:15378"/>
        <dbReference type="ChEBI" id="CHEBI:31883"/>
        <dbReference type="ChEBI" id="CHEBI:57287"/>
        <dbReference type="ChEBI" id="CHEBI:57387"/>
        <dbReference type="ChEBI" id="CHEBI:59905"/>
    </reaction>
    <physiologicalReaction direction="left-to-right" evidence="6">
        <dbReference type="Rhea" id="RHEA:51381"/>
    </physiologicalReaction>
</comment>
<dbReference type="VEuPathDB" id="VectorBase:GMOY009456"/>
<dbReference type="PROSITE" id="PS51186">
    <property type="entry name" value="GNAT"/>
    <property type="match status" value="1"/>
</dbReference>
<organism evidence="15 16">
    <name type="scientific">Glossina morsitans morsitans</name>
    <name type="common">Savannah tsetse fly</name>
    <dbReference type="NCBI Taxonomy" id="37546"/>
    <lineage>
        <taxon>Eukaryota</taxon>
        <taxon>Metazoa</taxon>
        <taxon>Ecdysozoa</taxon>
        <taxon>Arthropoda</taxon>
        <taxon>Hexapoda</taxon>
        <taxon>Insecta</taxon>
        <taxon>Pterygota</taxon>
        <taxon>Neoptera</taxon>
        <taxon>Endopterygota</taxon>
        <taxon>Diptera</taxon>
        <taxon>Brachycera</taxon>
        <taxon>Muscomorpha</taxon>
        <taxon>Hippoboscoidea</taxon>
        <taxon>Glossinidae</taxon>
        <taxon>Glossina</taxon>
    </lineage>
</organism>
<evidence type="ECO:0000256" key="3">
    <source>
        <dbReference type="ARBA" id="ARBA00037926"/>
    </source>
</evidence>
<comment type="catalytic activity">
    <reaction evidence="10">
        <text>serotonin + (9Z)-octadecenoyl-CoA = N-(9Z-octadecenoyl)-serotonin + CoA + H(+)</text>
        <dbReference type="Rhea" id="RHEA:51392"/>
        <dbReference type="ChEBI" id="CHEBI:15378"/>
        <dbReference type="ChEBI" id="CHEBI:57287"/>
        <dbReference type="ChEBI" id="CHEBI:57387"/>
        <dbReference type="ChEBI" id="CHEBI:134064"/>
        <dbReference type="ChEBI" id="CHEBI:350546"/>
    </reaction>
    <physiologicalReaction direction="left-to-right" evidence="10">
        <dbReference type="Rhea" id="RHEA:51393"/>
    </physiologicalReaction>
</comment>
<evidence type="ECO:0000256" key="7">
    <source>
        <dbReference type="ARBA" id="ARBA00050849"/>
    </source>
</evidence>
<feature type="domain" description="N-acetyltransferase" evidence="14">
    <location>
        <begin position="54"/>
        <end position="199"/>
    </location>
</feature>
<dbReference type="GO" id="GO:0004059">
    <property type="term" value="F:aralkylamine N-acetyltransferase activity"/>
    <property type="evidence" value="ECO:0007669"/>
    <property type="project" value="UniProtKB-EC"/>
</dbReference>
<dbReference type="Proteomes" id="UP000092444">
    <property type="component" value="Unassembled WGS sequence"/>
</dbReference>
<dbReference type="SUPFAM" id="SSF55729">
    <property type="entry name" value="Acyl-CoA N-acyltransferases (Nat)"/>
    <property type="match status" value="2"/>
</dbReference>
<dbReference type="PANTHER" id="PTHR20905:SF32">
    <property type="entry name" value="ARYLALKYLAMINE N-ACETYLTRANSFERASE-LIKE 7, ISOFORM A"/>
    <property type="match status" value="1"/>
</dbReference>
<evidence type="ECO:0000256" key="12">
    <source>
        <dbReference type="ARBA" id="ARBA00052335"/>
    </source>
</evidence>
<evidence type="ECO:0000313" key="16">
    <source>
        <dbReference type="Proteomes" id="UP000092444"/>
    </source>
</evidence>
<protein>
    <recommendedName>
        <fullName evidence="5">aralkylamine N-acetyltransferase</fullName>
        <ecNumber evidence="5">2.3.1.87</ecNumber>
    </recommendedName>
</protein>
<evidence type="ECO:0000256" key="9">
    <source>
        <dbReference type="ARBA" id="ARBA00051711"/>
    </source>
</evidence>
<evidence type="ECO:0000256" key="13">
    <source>
        <dbReference type="ARBA" id="ARBA00052491"/>
    </source>
</evidence>
<dbReference type="InterPro" id="IPR000182">
    <property type="entry name" value="GNAT_dom"/>
</dbReference>
<comment type="catalytic activity">
    <reaction evidence="8">
        <text>serotonin + (5Z,8Z,11Z,14Z)-eicosatetraenoyl-CoA = N-[(5Z,8Z,11Z,14Z)-eicosatetraenoyl]-serotonin + CoA + H(+)</text>
        <dbReference type="Rhea" id="RHEA:51396"/>
        <dbReference type="ChEBI" id="CHEBI:15378"/>
        <dbReference type="ChEBI" id="CHEBI:57287"/>
        <dbReference type="ChEBI" id="CHEBI:57368"/>
        <dbReference type="ChEBI" id="CHEBI:132255"/>
        <dbReference type="ChEBI" id="CHEBI:350546"/>
    </reaction>
    <physiologicalReaction direction="left-to-right" evidence="8">
        <dbReference type="Rhea" id="RHEA:51397"/>
    </physiologicalReaction>
</comment>
<keyword evidence="16" id="KW-1185">Reference proteome</keyword>
<evidence type="ECO:0000256" key="2">
    <source>
        <dbReference type="ARBA" id="ARBA00023315"/>
    </source>
</evidence>
<evidence type="ECO:0000256" key="11">
    <source>
        <dbReference type="ARBA" id="ARBA00052178"/>
    </source>
</evidence>
<dbReference type="PANTHER" id="PTHR20905">
    <property type="entry name" value="N-ACETYLTRANSFERASE-RELATED"/>
    <property type="match status" value="1"/>
</dbReference>
<sequence length="344" mass="39491">MEYQVIPVKRFDEVIEHLRQNFFADEPLNKAVNLCKRGEGHKYLEEHSLKTLEANLSVMAVSDANEIAGVVLNGILCPGDLQTAKKKLQTKDDEKYRKIFQLLYDHNLQTDIFEYFKIDKAFDMSILSVDEKFRGKGIAKHLVENSECLAKKHGFKLLKADATGVFSQKIFKSAGFEVLHELYYNKYVDNDNEIILPIAGVAINYIVCSGDLENARDQLHTINDENYRNILKLLYDYNIEANIFEHFKVDAFFELHMLSVDAKFRGEGIAKHLVNDTENLAKKDGFKLLKADATGLFSQKIFKSAGFEVLREVLYNEYVDNNNKPIFPVPPPHTKMQLVCKRLD</sequence>